<dbReference type="Gene3D" id="3.30.479.30">
    <property type="entry name" value="Band 7 domain"/>
    <property type="match status" value="1"/>
</dbReference>
<sequence>MKKKKGFLGGVGLAVIIVAGLICVAKCTVRVPAGYVAVEYKMNGGISNDTLPQGWHLISPTVKTSLYSIGIEQSYLTSEDKGDSPKDESFKTPTADGKQLLVDLEFSYKFDQDQVADVFTRFKGQSGESVKNTFIKPKMKAWTQEVTAKYPVTDVFGDKRQELNEALDKYLKKKFEPYGIIIDTVNFTSISTDDETQAAIQKKVNAQQELELANIEAKTAKVQADKDKEVALIAAEQDKEKAAIEAEQAKITAEGKAEATRIKADAEAEANKKIAESLTPELIEKQKIDKWNGDVPKVQGGNAATIVDAGELTSGNVATVENK</sequence>
<evidence type="ECO:0000313" key="3">
    <source>
        <dbReference type="EMBL" id="CUN80879.1"/>
    </source>
</evidence>
<dbReference type="InterPro" id="IPR001107">
    <property type="entry name" value="Band_7"/>
</dbReference>
<protein>
    <submittedName>
        <fullName evidence="3">SPFH domain / Band 7 family</fullName>
    </submittedName>
</protein>
<feature type="domain" description="Band 7" evidence="2">
    <location>
        <begin position="26"/>
        <end position="204"/>
    </location>
</feature>
<dbReference type="GO" id="GO:0016020">
    <property type="term" value="C:membrane"/>
    <property type="evidence" value="ECO:0007669"/>
    <property type="project" value="InterPro"/>
</dbReference>
<reference evidence="3 4" key="1">
    <citation type="submission" date="2015-09" db="EMBL/GenBank/DDBJ databases">
        <authorList>
            <consortium name="Pathogen Informatics"/>
        </authorList>
    </citation>
    <scope>NUCLEOTIDE SEQUENCE [LARGE SCALE GENOMIC DNA]</scope>
    <source>
        <strain evidence="3 4">2789STDY5608838</strain>
    </source>
</reference>
<keyword evidence="1" id="KW-0175">Coiled coil</keyword>
<dbReference type="RefSeq" id="WP_055053130.1">
    <property type="nucleotide sequence ID" value="NZ_CYZA01000006.1"/>
</dbReference>
<proteinExistence type="predicted"/>
<dbReference type="Proteomes" id="UP000095447">
    <property type="component" value="Unassembled WGS sequence"/>
</dbReference>
<evidence type="ECO:0000313" key="4">
    <source>
        <dbReference type="Proteomes" id="UP000095447"/>
    </source>
</evidence>
<evidence type="ECO:0000256" key="1">
    <source>
        <dbReference type="SAM" id="Coils"/>
    </source>
</evidence>
<gene>
    <name evidence="3" type="ORF">ERS852395_01376</name>
</gene>
<evidence type="ECO:0000259" key="2">
    <source>
        <dbReference type="SMART" id="SM00244"/>
    </source>
</evidence>
<dbReference type="EMBL" id="CYZA01000006">
    <property type="protein sequence ID" value="CUN80879.1"/>
    <property type="molecule type" value="Genomic_DNA"/>
</dbReference>
<dbReference type="InterPro" id="IPR000163">
    <property type="entry name" value="Prohibitin"/>
</dbReference>
<dbReference type="PANTHER" id="PTHR23222">
    <property type="entry name" value="PROHIBITIN"/>
    <property type="match status" value="1"/>
</dbReference>
<dbReference type="AlphaFoldDB" id="A0A173ZZ13"/>
<dbReference type="PANTHER" id="PTHR23222:SF0">
    <property type="entry name" value="PROHIBITIN 1"/>
    <property type="match status" value="1"/>
</dbReference>
<organism evidence="3 4">
    <name type="scientific">Blautia obeum</name>
    <dbReference type="NCBI Taxonomy" id="40520"/>
    <lineage>
        <taxon>Bacteria</taxon>
        <taxon>Bacillati</taxon>
        <taxon>Bacillota</taxon>
        <taxon>Clostridia</taxon>
        <taxon>Lachnospirales</taxon>
        <taxon>Lachnospiraceae</taxon>
        <taxon>Blautia</taxon>
    </lineage>
</organism>
<dbReference type="SUPFAM" id="SSF117892">
    <property type="entry name" value="Band 7/SPFH domain"/>
    <property type="match status" value="1"/>
</dbReference>
<accession>A0A173ZZ13</accession>
<name>A0A173ZZ13_9FIRM</name>
<feature type="coiled-coil region" evidence="1">
    <location>
        <begin position="203"/>
        <end position="276"/>
    </location>
</feature>
<dbReference type="Pfam" id="PF01145">
    <property type="entry name" value="Band_7"/>
    <property type="match status" value="1"/>
</dbReference>
<dbReference type="CDD" id="cd03401">
    <property type="entry name" value="SPFH_prohibitin"/>
    <property type="match status" value="1"/>
</dbReference>
<dbReference type="SMART" id="SM00244">
    <property type="entry name" value="PHB"/>
    <property type="match status" value="1"/>
</dbReference>
<dbReference type="InterPro" id="IPR036013">
    <property type="entry name" value="Band_7/SPFH_dom_sf"/>
</dbReference>